<reference evidence="1" key="1">
    <citation type="submission" date="2020-03" db="EMBL/GenBank/DDBJ databases">
        <title>Hybrid Assembly of Korean Phytophthora infestans isolates.</title>
        <authorList>
            <person name="Prokchorchik M."/>
            <person name="Lee Y."/>
            <person name="Seo J."/>
            <person name="Cho J.-H."/>
            <person name="Park Y.-E."/>
            <person name="Jang D.-C."/>
            <person name="Im J.-S."/>
            <person name="Choi J.-G."/>
            <person name="Park H.-J."/>
            <person name="Lee G.-B."/>
            <person name="Lee Y.-G."/>
            <person name="Hong S.-Y."/>
            <person name="Cho K."/>
            <person name="Sohn K.H."/>
        </authorList>
    </citation>
    <scope>NUCLEOTIDE SEQUENCE</scope>
    <source>
        <strain evidence="1">KR_2_A2</strain>
    </source>
</reference>
<dbReference type="AlphaFoldDB" id="A0A8S9V171"/>
<proteinExistence type="predicted"/>
<accession>A0A8S9V171</accession>
<sequence length="64" mass="7119">MTYLLAAFAIGDWGTTVPTDSCCTRSETYENFDIVAEDVVLRLMNTQVGNADVKPKPILITFDF</sequence>
<organism evidence="1 2">
    <name type="scientific">Phytophthora infestans</name>
    <name type="common">Potato late blight agent</name>
    <name type="synonym">Botrytis infestans</name>
    <dbReference type="NCBI Taxonomy" id="4787"/>
    <lineage>
        <taxon>Eukaryota</taxon>
        <taxon>Sar</taxon>
        <taxon>Stramenopiles</taxon>
        <taxon>Oomycota</taxon>
        <taxon>Peronosporomycetes</taxon>
        <taxon>Peronosporales</taxon>
        <taxon>Peronosporaceae</taxon>
        <taxon>Phytophthora</taxon>
    </lineage>
</organism>
<name>A0A8S9V171_PHYIN</name>
<evidence type="ECO:0000313" key="2">
    <source>
        <dbReference type="Proteomes" id="UP000704712"/>
    </source>
</evidence>
<gene>
    <name evidence="1" type="ORF">GN958_ATG04254</name>
</gene>
<comment type="caution">
    <text evidence="1">The sequence shown here is derived from an EMBL/GenBank/DDBJ whole genome shotgun (WGS) entry which is preliminary data.</text>
</comment>
<protein>
    <submittedName>
        <fullName evidence="1">Uncharacterized protein</fullName>
    </submittedName>
</protein>
<dbReference type="EMBL" id="JAACNO010000594">
    <property type="protein sequence ID" value="KAF4146561.1"/>
    <property type="molecule type" value="Genomic_DNA"/>
</dbReference>
<evidence type="ECO:0000313" key="1">
    <source>
        <dbReference type="EMBL" id="KAF4146561.1"/>
    </source>
</evidence>
<dbReference type="Proteomes" id="UP000704712">
    <property type="component" value="Unassembled WGS sequence"/>
</dbReference>